<evidence type="ECO:0000256" key="1">
    <source>
        <dbReference type="SAM" id="MobiDB-lite"/>
    </source>
</evidence>
<reference evidence="3" key="2">
    <citation type="submission" date="2025-09" db="UniProtKB">
        <authorList>
            <consortium name="Ensembl"/>
        </authorList>
    </citation>
    <scope>IDENTIFICATION</scope>
</reference>
<sequence length="545" mass="60272">MTALLIAHGSDMLPVDATGTEFPHQKTTPDSSSTEHKYSTRDKRSQSAIDTLQVIENRQENLLARSLDTSLDAGKYVKQMRFIQDILNEEVVLQRNERDMLAKKYRASVNSFRQGILREKIAALAARQKTLLTMVNRQKDVAQKITEYKQSKAPNAINGASSSLCNPSTSPARNQISALCTVSKGLGANRTNGRTMATTVSACSTAPDSENIQFHHSSPSPIGYLGMNSVEDDFTNVTESEKGLENDSQCEEFNENSMEIVDDFLSLNLCCDITPPDLSDTINNQSDCMAPGNKTPNSICIGSSINVTGTYNKDINRADLQQSLRRCHSSCASLDSHIKNAGVNIQGNSVTNYDNYQQVINRSGLSDQSLSVQSTPKQQIASKAEKSMRRVPIGELLKKGKIKPGQDVLEFHLQGNMYKASLLNDGRIRDGSGTIYRGPVQWVKALLGNEIAVTCKYVMTKVLYSGKNLSTFITEEEDFSLKEARVTPPHEENIESSSLLVTVPKSSPNFLKIKDILLITKKDFLPIHVADERWKQFMEGDSWTA</sequence>
<feature type="compositionally biased region" description="Basic and acidic residues" evidence="1">
    <location>
        <begin position="33"/>
        <end position="43"/>
    </location>
</feature>
<dbReference type="InterPro" id="IPR040843">
    <property type="entry name" value="RAMA"/>
</dbReference>
<dbReference type="InterPro" id="IPR042334">
    <property type="entry name" value="ANKRD31"/>
</dbReference>
<dbReference type="PANTHER" id="PTHR24176">
    <property type="entry name" value="ANKYRIN REPEAT DOMAIN-CONTAINING PROTEIN 31-RELATED"/>
    <property type="match status" value="1"/>
</dbReference>
<feature type="domain" description="RAMA" evidence="2">
    <location>
        <begin position="375"/>
        <end position="469"/>
    </location>
</feature>
<reference evidence="3" key="1">
    <citation type="submission" date="2025-08" db="UniProtKB">
        <authorList>
            <consortium name="Ensembl"/>
        </authorList>
    </citation>
    <scope>IDENTIFICATION</scope>
</reference>
<dbReference type="AlphaFoldDB" id="A0A8C5QGW9"/>
<evidence type="ECO:0000313" key="4">
    <source>
        <dbReference type="Proteomes" id="UP000694569"/>
    </source>
</evidence>
<evidence type="ECO:0000313" key="3">
    <source>
        <dbReference type="Ensembl" id="ENSLLEP00000037583.1"/>
    </source>
</evidence>
<protein>
    <recommendedName>
        <fullName evidence="2">RAMA domain-containing protein</fullName>
    </recommendedName>
</protein>
<feature type="region of interest" description="Disordered" evidence="1">
    <location>
        <begin position="15"/>
        <end position="43"/>
    </location>
</feature>
<name>A0A8C5QGW9_9ANUR</name>
<dbReference type="Ensembl" id="ENSLLET00000039026.1">
    <property type="protein sequence ID" value="ENSLLEP00000037583.1"/>
    <property type="gene ID" value="ENSLLEG00000023800.1"/>
</dbReference>
<dbReference type="Pfam" id="PF18755">
    <property type="entry name" value="RAMA"/>
    <property type="match status" value="1"/>
</dbReference>
<dbReference type="Proteomes" id="UP000694569">
    <property type="component" value="Unplaced"/>
</dbReference>
<dbReference type="OrthoDB" id="2384350at2759"/>
<evidence type="ECO:0000259" key="2">
    <source>
        <dbReference type="Pfam" id="PF18755"/>
    </source>
</evidence>
<accession>A0A8C5QGW9</accession>
<dbReference type="GeneTree" id="ENSGT01120000274286"/>
<keyword evidence="4" id="KW-1185">Reference proteome</keyword>
<dbReference type="PANTHER" id="PTHR24176:SF14">
    <property type="entry name" value="ANKYRIN REPEAT DOMAIN-CONTAINING PROTEIN 31"/>
    <property type="match status" value="1"/>
</dbReference>
<proteinExistence type="predicted"/>
<organism evidence="3 4">
    <name type="scientific">Leptobrachium leishanense</name>
    <name type="common">Leishan spiny toad</name>
    <dbReference type="NCBI Taxonomy" id="445787"/>
    <lineage>
        <taxon>Eukaryota</taxon>
        <taxon>Metazoa</taxon>
        <taxon>Chordata</taxon>
        <taxon>Craniata</taxon>
        <taxon>Vertebrata</taxon>
        <taxon>Euteleostomi</taxon>
        <taxon>Amphibia</taxon>
        <taxon>Batrachia</taxon>
        <taxon>Anura</taxon>
        <taxon>Pelobatoidea</taxon>
        <taxon>Megophryidae</taxon>
        <taxon>Leptobrachium</taxon>
    </lineage>
</organism>